<evidence type="ECO:0000256" key="1">
    <source>
        <dbReference type="ARBA" id="ARBA00023002"/>
    </source>
</evidence>
<protein>
    <submittedName>
        <fullName evidence="6">Oxidoreductase</fullName>
    </submittedName>
</protein>
<feature type="region of interest" description="Disordered" evidence="3">
    <location>
        <begin position="1"/>
        <end position="23"/>
    </location>
</feature>
<dbReference type="InterPro" id="IPR013328">
    <property type="entry name" value="6PGD_dom2"/>
</dbReference>
<dbReference type="SUPFAM" id="SSF48179">
    <property type="entry name" value="6-phosphogluconate dehydrogenase C-terminal domain-like"/>
    <property type="match status" value="1"/>
</dbReference>
<keyword evidence="7" id="KW-1185">Reference proteome</keyword>
<evidence type="ECO:0000259" key="4">
    <source>
        <dbReference type="Pfam" id="PF01232"/>
    </source>
</evidence>
<dbReference type="Pfam" id="PF01232">
    <property type="entry name" value="Mannitol_dh"/>
    <property type="match status" value="1"/>
</dbReference>
<name>A0A261G5A0_9BIFI</name>
<feature type="domain" description="Mannitol dehydrogenase C-terminal" evidence="5">
    <location>
        <begin position="287"/>
        <end position="465"/>
    </location>
</feature>
<dbReference type="InterPro" id="IPR050988">
    <property type="entry name" value="Mannitol_DH/Oxidoreductase"/>
</dbReference>
<evidence type="ECO:0000313" key="6">
    <source>
        <dbReference type="EMBL" id="OZG66592.1"/>
    </source>
</evidence>
<reference evidence="6 7" key="1">
    <citation type="journal article" date="2017" name="BMC Genomics">
        <title>Comparative genomic and phylogenomic analyses of the Bifidobacteriaceae family.</title>
        <authorList>
            <person name="Lugli G.A."/>
            <person name="Milani C."/>
            <person name="Turroni F."/>
            <person name="Duranti S."/>
            <person name="Mancabelli L."/>
            <person name="Mangifesta M."/>
            <person name="Ferrario C."/>
            <person name="Modesto M."/>
            <person name="Mattarelli P."/>
            <person name="Jiri K."/>
            <person name="van Sinderen D."/>
            <person name="Ventura M."/>
        </authorList>
    </citation>
    <scope>NUCLEOTIDE SEQUENCE [LARGE SCALE GENOMIC DNA]</scope>
    <source>
        <strain evidence="6 7">DSM 100202</strain>
    </source>
</reference>
<dbReference type="EMBL" id="MWWY01000004">
    <property type="protein sequence ID" value="OZG66592.1"/>
    <property type="molecule type" value="Genomic_DNA"/>
</dbReference>
<dbReference type="InterPro" id="IPR013131">
    <property type="entry name" value="Mannitol_DH_N"/>
</dbReference>
<dbReference type="InterPro" id="IPR013118">
    <property type="entry name" value="Mannitol_DH_C"/>
</dbReference>
<keyword evidence="1" id="KW-0560">Oxidoreductase</keyword>
<dbReference type="OrthoDB" id="271711at2"/>
<dbReference type="GO" id="GO:0008926">
    <property type="term" value="F:mannitol-1-phosphate 5-dehydrogenase activity"/>
    <property type="evidence" value="ECO:0007669"/>
    <property type="project" value="UniProtKB-EC"/>
</dbReference>
<dbReference type="Gene3D" id="1.10.1040.10">
    <property type="entry name" value="N-(1-d-carboxylethyl)-l-norvaline Dehydrogenase, domain 2"/>
    <property type="match status" value="1"/>
</dbReference>
<dbReference type="InterPro" id="IPR000669">
    <property type="entry name" value="Mannitol_DH"/>
</dbReference>
<dbReference type="Proteomes" id="UP000216074">
    <property type="component" value="Unassembled WGS sequence"/>
</dbReference>
<dbReference type="PANTHER" id="PTHR43362">
    <property type="entry name" value="MANNITOL DEHYDROGENASE DSF1-RELATED"/>
    <property type="match status" value="1"/>
</dbReference>
<accession>A0A261G5A0</accession>
<organism evidence="6 7">
    <name type="scientific">Bifidobacterium hapali</name>
    <dbReference type="NCBI Taxonomy" id="1630172"/>
    <lineage>
        <taxon>Bacteria</taxon>
        <taxon>Bacillati</taxon>
        <taxon>Actinomycetota</taxon>
        <taxon>Actinomycetes</taxon>
        <taxon>Bifidobacteriales</taxon>
        <taxon>Bifidobacteriaceae</taxon>
        <taxon>Bifidobacterium</taxon>
    </lineage>
</organism>
<feature type="domain" description="Mannitol dehydrogenase N-terminal" evidence="4">
    <location>
        <begin position="27"/>
        <end position="279"/>
    </location>
</feature>
<gene>
    <name evidence="6" type="ORF">BHAP_0120</name>
</gene>
<sequence length="473" mass="51280">MTETTPVNPTDKPRLSRAAHGRPAAPERILHLGIGNFTRAHQAFYTEHAPDAADWGIAAFTGRAGDNVMLEALAPQDDVYTLIVSNPEGDHFEVISSVSSIHSADDIAAMRRYFADPNIAIVTSTVTEAGYMRDRNGDLEVDHPDVAADLAALKADHETNELITIPAKVTAGLLARRAANAGAITILPCDNLAGNGAAFRKVVEQAIKAVDPSLFDWANENVAWATSMVDRITPRTTDADRKTVADKLGWYDEFPVRTEPFIEWVIQGDFPKGRPAWDKVGAVITDDVTPYEHRKLWLLNGAHTSMAYIGTLLGVKTVGEAIADPTINAWVNEWWDLASGYLTISTDDYRAKLLERFSNPRMHDSLLRIAADGSQKLPVRIAPVAKKALADGKSIDPAARAVAAWILFLRAHGETDAQDAYLDDVLPLAKADGADATRNVVAYLDKELAASDEFVAAVDAQKEALASEAAKRA</sequence>
<dbReference type="Pfam" id="PF08125">
    <property type="entry name" value="Mannitol_dh_C"/>
    <property type="match status" value="1"/>
</dbReference>
<dbReference type="InterPro" id="IPR036291">
    <property type="entry name" value="NAD(P)-bd_dom_sf"/>
</dbReference>
<evidence type="ECO:0000259" key="5">
    <source>
        <dbReference type="Pfam" id="PF08125"/>
    </source>
</evidence>
<dbReference type="AlphaFoldDB" id="A0A261G5A0"/>
<dbReference type="InterPro" id="IPR008927">
    <property type="entry name" value="6-PGluconate_DH-like_C_sf"/>
</dbReference>
<dbReference type="Gene3D" id="3.40.50.720">
    <property type="entry name" value="NAD(P)-binding Rossmann-like Domain"/>
    <property type="match status" value="1"/>
</dbReference>
<dbReference type="PANTHER" id="PTHR43362:SF1">
    <property type="entry name" value="MANNITOL DEHYDROGENASE 2-RELATED"/>
    <property type="match status" value="1"/>
</dbReference>
<dbReference type="RefSeq" id="WP_094728632.1">
    <property type="nucleotide sequence ID" value="NZ_MWWY01000004.1"/>
</dbReference>
<evidence type="ECO:0000313" key="7">
    <source>
        <dbReference type="Proteomes" id="UP000216074"/>
    </source>
</evidence>
<comment type="caution">
    <text evidence="6">The sequence shown here is derived from an EMBL/GenBank/DDBJ whole genome shotgun (WGS) entry which is preliminary data.</text>
</comment>
<evidence type="ECO:0000256" key="3">
    <source>
        <dbReference type="SAM" id="MobiDB-lite"/>
    </source>
</evidence>
<comment type="catalytic activity">
    <reaction evidence="2">
        <text>D-mannitol 1-phosphate + NAD(+) = beta-D-fructose 6-phosphate + NADH + H(+)</text>
        <dbReference type="Rhea" id="RHEA:19661"/>
        <dbReference type="ChEBI" id="CHEBI:15378"/>
        <dbReference type="ChEBI" id="CHEBI:57540"/>
        <dbReference type="ChEBI" id="CHEBI:57634"/>
        <dbReference type="ChEBI" id="CHEBI:57945"/>
        <dbReference type="ChEBI" id="CHEBI:61381"/>
        <dbReference type="EC" id="1.1.1.17"/>
    </reaction>
</comment>
<dbReference type="PRINTS" id="PR00084">
    <property type="entry name" value="MTLDHDRGNASE"/>
</dbReference>
<dbReference type="SUPFAM" id="SSF51735">
    <property type="entry name" value="NAD(P)-binding Rossmann-fold domains"/>
    <property type="match status" value="1"/>
</dbReference>
<evidence type="ECO:0000256" key="2">
    <source>
        <dbReference type="ARBA" id="ARBA00048615"/>
    </source>
</evidence>
<proteinExistence type="predicted"/>